<sequence length="158" mass="17652">MLSLGQNLQFKTAYKSKCLTTMPTDKQWFSMEDSAHYVNLAEQLQASYINLSSAELTQILINGVAALVFHKPVALRSWYFTEQTHFGAIHQLASLENELGKGDVIVLEQDANVATCMVISTSLSLINDKQLAQFELIKVMKNRLIPFILQSTLLSQSA</sequence>
<evidence type="ECO:0000259" key="2">
    <source>
        <dbReference type="Pfam" id="PF21083"/>
    </source>
</evidence>
<protein>
    <recommendedName>
        <fullName evidence="5">Cell division protein ZapC</fullName>
    </recommendedName>
</protein>
<keyword evidence="4" id="KW-1185">Reference proteome</keyword>
<accession>A0A136A2M0</accession>
<evidence type="ECO:0008006" key="5">
    <source>
        <dbReference type="Google" id="ProtNLM"/>
    </source>
</evidence>
<comment type="caution">
    <text evidence="3">The sequence shown here is derived from an EMBL/GenBank/DDBJ whole genome shotgun (WGS) entry which is preliminary data.</text>
</comment>
<gene>
    <name evidence="3" type="ORF">AX660_12890</name>
</gene>
<dbReference type="Proteomes" id="UP000070299">
    <property type="component" value="Unassembled WGS sequence"/>
</dbReference>
<organism evidence="3 4">
    <name type="scientific">Paraglaciecola hydrolytica</name>
    <dbReference type="NCBI Taxonomy" id="1799789"/>
    <lineage>
        <taxon>Bacteria</taxon>
        <taxon>Pseudomonadati</taxon>
        <taxon>Pseudomonadota</taxon>
        <taxon>Gammaproteobacteria</taxon>
        <taxon>Alteromonadales</taxon>
        <taxon>Alteromonadaceae</taxon>
        <taxon>Paraglaciecola</taxon>
    </lineage>
</organism>
<feature type="domain" description="Cell-division protein ZapC C-terminal" evidence="1">
    <location>
        <begin position="73"/>
        <end position="147"/>
    </location>
</feature>
<evidence type="ECO:0000313" key="4">
    <source>
        <dbReference type="Proteomes" id="UP000070299"/>
    </source>
</evidence>
<evidence type="ECO:0000313" key="3">
    <source>
        <dbReference type="EMBL" id="KXI29476.1"/>
    </source>
</evidence>
<evidence type="ECO:0000259" key="1">
    <source>
        <dbReference type="Pfam" id="PF07126"/>
    </source>
</evidence>
<dbReference type="Pfam" id="PF07126">
    <property type="entry name" value="ZapC_C"/>
    <property type="match status" value="1"/>
</dbReference>
<reference evidence="4" key="1">
    <citation type="submission" date="2016-02" db="EMBL/GenBank/DDBJ databases">
        <authorList>
            <person name="Schultz-Johansen M."/>
            <person name="Glaring M.A."/>
            <person name="Bech P.K."/>
            <person name="Stougaard P."/>
        </authorList>
    </citation>
    <scope>NUCLEOTIDE SEQUENCE [LARGE SCALE GENOMIC DNA]</scope>
    <source>
        <strain evidence="4">S66</strain>
    </source>
</reference>
<proteinExistence type="predicted"/>
<dbReference type="AlphaFoldDB" id="A0A136A2M0"/>
<dbReference type="InterPro" id="IPR048372">
    <property type="entry name" value="ZapC_C"/>
</dbReference>
<name>A0A136A2M0_9ALTE</name>
<dbReference type="Pfam" id="PF21083">
    <property type="entry name" value="ZapC_N"/>
    <property type="match status" value="1"/>
</dbReference>
<dbReference type="InterPro" id="IPR048373">
    <property type="entry name" value="ZapC_N"/>
</dbReference>
<dbReference type="EMBL" id="LSNE01000005">
    <property type="protein sequence ID" value="KXI29476.1"/>
    <property type="molecule type" value="Genomic_DNA"/>
</dbReference>
<dbReference type="STRING" id="1799789.AX660_12890"/>
<feature type="domain" description="Cell-division protein ZapC N-terminal" evidence="2">
    <location>
        <begin position="1"/>
        <end position="71"/>
    </location>
</feature>